<dbReference type="EMBL" id="QSUB01000005">
    <property type="protein sequence ID" value="RGN03801.1"/>
    <property type="molecule type" value="Genomic_DNA"/>
</dbReference>
<organism evidence="1 2">
    <name type="scientific">Blautia obeum</name>
    <dbReference type="NCBI Taxonomy" id="40520"/>
    <lineage>
        <taxon>Bacteria</taxon>
        <taxon>Bacillati</taxon>
        <taxon>Bacillota</taxon>
        <taxon>Clostridia</taxon>
        <taxon>Lachnospirales</taxon>
        <taxon>Lachnospiraceae</taxon>
        <taxon>Blautia</taxon>
    </lineage>
</organism>
<comment type="caution">
    <text evidence="1">The sequence shown here is derived from an EMBL/GenBank/DDBJ whole genome shotgun (WGS) entry which is preliminary data.</text>
</comment>
<proteinExistence type="predicted"/>
<sequence length="78" mass="8918">MERECTAESSYRRYCNGIFGAPITFLDKYNSAQFEIIGATESEGKGFSNGLWFAESGIAQPLINKQRKYKRLFARQIL</sequence>
<reference evidence="1 2" key="1">
    <citation type="submission" date="2018-08" db="EMBL/GenBank/DDBJ databases">
        <title>A genome reference for cultivated species of the human gut microbiota.</title>
        <authorList>
            <person name="Zou Y."/>
            <person name="Xue W."/>
            <person name="Luo G."/>
        </authorList>
    </citation>
    <scope>NUCLEOTIDE SEQUENCE [LARGE SCALE GENOMIC DNA]</scope>
    <source>
        <strain evidence="1 2">OM06-11AA</strain>
    </source>
</reference>
<name>A0A3E5A579_9FIRM</name>
<dbReference type="Pfam" id="PF13651">
    <property type="entry name" value="EcoRI_methylase"/>
    <property type="match status" value="1"/>
</dbReference>
<dbReference type="RefSeq" id="WP_117739368.1">
    <property type="nucleotide sequence ID" value="NZ_QSUB01000005.1"/>
</dbReference>
<gene>
    <name evidence="1" type="ORF">DXB81_11680</name>
</gene>
<accession>A0A3E5A579</accession>
<dbReference type="AlphaFoldDB" id="A0A3E5A579"/>
<evidence type="ECO:0000313" key="2">
    <source>
        <dbReference type="Proteomes" id="UP000261222"/>
    </source>
</evidence>
<dbReference type="InterPro" id="IPR025247">
    <property type="entry name" value="EcoRI-like_methylase"/>
</dbReference>
<dbReference type="Proteomes" id="UP000261222">
    <property type="component" value="Unassembled WGS sequence"/>
</dbReference>
<evidence type="ECO:0000313" key="1">
    <source>
        <dbReference type="EMBL" id="RGN03801.1"/>
    </source>
</evidence>
<protein>
    <submittedName>
        <fullName evidence="1">Uncharacterized protein</fullName>
    </submittedName>
</protein>